<sequence length="88" mass="9358">MINRGGGSIINIASVASSLRGYNRRCVYGATKAAVIGLTKGLAMEHVRDGIRCNVMCPSQVAGHGIHTRSAHEQDQHAINVCAIEKKS</sequence>
<evidence type="ECO:0000256" key="2">
    <source>
        <dbReference type="ARBA" id="ARBA00006484"/>
    </source>
</evidence>
<name>A0A5B7ICP1_PORTR</name>
<dbReference type="GO" id="GO:0016617">
    <property type="term" value="F:4-oxoproline reductase activity"/>
    <property type="evidence" value="ECO:0007669"/>
    <property type="project" value="UniProtKB-EC"/>
</dbReference>
<dbReference type="GO" id="GO:0003858">
    <property type="term" value="F:3-hydroxybutyrate dehydrogenase activity"/>
    <property type="evidence" value="ECO:0007669"/>
    <property type="project" value="UniProtKB-EC"/>
</dbReference>
<comment type="caution">
    <text evidence="14">The sequence shown here is derived from an EMBL/GenBank/DDBJ whole genome shotgun (WGS) entry which is preliminary data.</text>
</comment>
<evidence type="ECO:0000256" key="12">
    <source>
        <dbReference type="ARBA" id="ARBA00043199"/>
    </source>
</evidence>
<gene>
    <name evidence="14" type="primary">Bdh2_2</name>
    <name evidence="14" type="ORF">E2C01_074227</name>
</gene>
<reference evidence="14 15" key="1">
    <citation type="submission" date="2019-05" db="EMBL/GenBank/DDBJ databases">
        <title>Another draft genome of Portunus trituberculatus and its Hox gene families provides insights of decapod evolution.</title>
        <authorList>
            <person name="Jeong J.-H."/>
            <person name="Song I."/>
            <person name="Kim S."/>
            <person name="Choi T."/>
            <person name="Kim D."/>
            <person name="Ryu S."/>
            <person name="Kim W."/>
        </authorList>
    </citation>
    <scope>NUCLEOTIDE SEQUENCE [LARGE SCALE GENOMIC DNA]</scope>
    <source>
        <tissue evidence="14">Muscle</tissue>
    </source>
</reference>
<dbReference type="EMBL" id="VSRR010051805">
    <property type="protein sequence ID" value="MPC79686.1"/>
    <property type="molecule type" value="Genomic_DNA"/>
</dbReference>
<dbReference type="PROSITE" id="PS00061">
    <property type="entry name" value="ADH_SHORT"/>
    <property type="match status" value="1"/>
</dbReference>
<dbReference type="OrthoDB" id="1888931at2759"/>
<evidence type="ECO:0000256" key="11">
    <source>
        <dbReference type="ARBA" id="ARBA00043083"/>
    </source>
</evidence>
<dbReference type="AlphaFoldDB" id="A0A5B7ICP1"/>
<comment type="pathway">
    <text evidence="1">Siderophore biosynthesis.</text>
</comment>
<organism evidence="14 15">
    <name type="scientific">Portunus trituberculatus</name>
    <name type="common">Swimming crab</name>
    <name type="synonym">Neptunus trituberculatus</name>
    <dbReference type="NCBI Taxonomy" id="210409"/>
    <lineage>
        <taxon>Eukaryota</taxon>
        <taxon>Metazoa</taxon>
        <taxon>Ecdysozoa</taxon>
        <taxon>Arthropoda</taxon>
        <taxon>Crustacea</taxon>
        <taxon>Multicrustacea</taxon>
        <taxon>Malacostraca</taxon>
        <taxon>Eumalacostraca</taxon>
        <taxon>Eucarida</taxon>
        <taxon>Decapoda</taxon>
        <taxon>Pleocyemata</taxon>
        <taxon>Brachyura</taxon>
        <taxon>Eubrachyura</taxon>
        <taxon>Portunoidea</taxon>
        <taxon>Portunidae</taxon>
        <taxon>Portuninae</taxon>
        <taxon>Portunus</taxon>
    </lineage>
</organism>
<evidence type="ECO:0000256" key="10">
    <source>
        <dbReference type="ARBA" id="ARBA00042565"/>
    </source>
</evidence>
<evidence type="ECO:0000256" key="13">
    <source>
        <dbReference type="ARBA" id="ARBA00049550"/>
    </source>
</evidence>
<dbReference type="PANTHER" id="PTHR43477">
    <property type="entry name" value="DIHYDROANTICAPSIN 7-DEHYDROGENASE"/>
    <property type="match status" value="1"/>
</dbReference>
<evidence type="ECO:0000256" key="7">
    <source>
        <dbReference type="ARBA" id="ARBA00039194"/>
    </source>
</evidence>
<evidence type="ECO:0000256" key="4">
    <source>
        <dbReference type="ARBA" id="ARBA00034698"/>
    </source>
</evidence>
<keyword evidence="3" id="KW-0560">Oxidoreductase</keyword>
<dbReference type="SUPFAM" id="SSF51735">
    <property type="entry name" value="NAD(P)-binding Rossmann-fold domains"/>
    <property type="match status" value="1"/>
</dbReference>
<dbReference type="InterPro" id="IPR002347">
    <property type="entry name" value="SDR_fam"/>
</dbReference>
<dbReference type="EC" id="1.1.1.30" evidence="6"/>
<evidence type="ECO:0000256" key="5">
    <source>
        <dbReference type="ARBA" id="ARBA00038956"/>
    </source>
</evidence>
<dbReference type="PRINTS" id="PR00081">
    <property type="entry name" value="GDHRDH"/>
</dbReference>
<dbReference type="InterPro" id="IPR036291">
    <property type="entry name" value="NAD(P)-bd_dom_sf"/>
</dbReference>
<comment type="catalytic activity">
    <reaction evidence="13">
        <text>(R)-3-hydroxybutanoate + NAD(+) = acetoacetate + NADH + H(+)</text>
        <dbReference type="Rhea" id="RHEA:20521"/>
        <dbReference type="ChEBI" id="CHEBI:10983"/>
        <dbReference type="ChEBI" id="CHEBI:13705"/>
        <dbReference type="ChEBI" id="CHEBI:15378"/>
        <dbReference type="ChEBI" id="CHEBI:57540"/>
        <dbReference type="ChEBI" id="CHEBI:57945"/>
        <dbReference type="EC" id="1.1.1.30"/>
    </reaction>
</comment>
<proteinExistence type="inferred from homology"/>
<dbReference type="Pfam" id="PF00106">
    <property type="entry name" value="adh_short"/>
    <property type="match status" value="1"/>
</dbReference>
<comment type="pathway">
    <text evidence="4">Amino-acid metabolism.</text>
</comment>
<evidence type="ECO:0000313" key="15">
    <source>
        <dbReference type="Proteomes" id="UP000324222"/>
    </source>
</evidence>
<accession>A0A5B7ICP1</accession>
<dbReference type="EC" id="1.1.1.104" evidence="5"/>
<dbReference type="Gene3D" id="3.40.50.720">
    <property type="entry name" value="NAD(P)-binding Rossmann-like Domain"/>
    <property type="match status" value="1"/>
</dbReference>
<evidence type="ECO:0000256" key="3">
    <source>
        <dbReference type="ARBA" id="ARBA00023002"/>
    </source>
</evidence>
<evidence type="ECO:0000256" key="6">
    <source>
        <dbReference type="ARBA" id="ARBA00038959"/>
    </source>
</evidence>
<dbReference type="InterPro" id="IPR020904">
    <property type="entry name" value="Sc_DH/Rdtase_CS"/>
</dbReference>
<dbReference type="Proteomes" id="UP000324222">
    <property type="component" value="Unassembled WGS sequence"/>
</dbReference>
<dbReference type="PANTHER" id="PTHR43477:SF1">
    <property type="entry name" value="DIHYDROANTICAPSIN 7-DEHYDROGENASE"/>
    <property type="match status" value="1"/>
</dbReference>
<evidence type="ECO:0000256" key="1">
    <source>
        <dbReference type="ARBA" id="ARBA00004924"/>
    </source>
</evidence>
<evidence type="ECO:0000256" key="9">
    <source>
        <dbReference type="ARBA" id="ARBA00042309"/>
    </source>
</evidence>
<evidence type="ECO:0000256" key="8">
    <source>
        <dbReference type="ARBA" id="ARBA00041727"/>
    </source>
</evidence>
<comment type="similarity">
    <text evidence="2">Belongs to the short-chain dehydrogenases/reductases (SDR) family.</text>
</comment>
<protein>
    <recommendedName>
        <fullName evidence="7">Dehydrogenase/reductase SDR family member 6</fullName>
        <ecNumber evidence="5">1.1.1.104</ecNumber>
        <ecNumber evidence="6">1.1.1.30</ecNumber>
    </recommendedName>
    <alternativeName>
        <fullName evidence="11">(R)-beta-hydroxybutyrate dehydrogenase</fullName>
    </alternativeName>
    <alternativeName>
        <fullName evidence="9">3-hydroxybutyrate dehydrogenase type 2</fullName>
    </alternativeName>
    <alternativeName>
        <fullName evidence="12">4-oxo-L-proline reductase</fullName>
    </alternativeName>
    <alternativeName>
        <fullName evidence="10">Oxidoreductase UCPA</fullName>
    </alternativeName>
    <alternativeName>
        <fullName evidence="8">Short chain dehydrogenase/reductase family 15C member 1</fullName>
    </alternativeName>
</protein>
<evidence type="ECO:0000313" key="14">
    <source>
        <dbReference type="EMBL" id="MPC79686.1"/>
    </source>
</evidence>
<keyword evidence="15" id="KW-1185">Reference proteome</keyword>
<dbReference type="InterPro" id="IPR051122">
    <property type="entry name" value="SDR_DHRS6-like"/>
</dbReference>
<dbReference type="PRINTS" id="PR00080">
    <property type="entry name" value="SDRFAMILY"/>
</dbReference>